<keyword evidence="5 10" id="KW-0235">DNA replication</keyword>
<keyword evidence="15" id="KW-1185">Reference proteome</keyword>
<dbReference type="GO" id="GO:0006269">
    <property type="term" value="P:DNA replication, synthesis of primer"/>
    <property type="evidence" value="ECO:0007669"/>
    <property type="project" value="UniProtKB-KW"/>
</dbReference>
<sequence>MDFRRQQRRVIKSEPDKYAELYPHDLQLYKIPPDGIISLDEFQDFAYERLQVLRIIEMVNIREKGSKDGLEELRRSVLSELKKFPELKSYAKLICATGCNSSEADVALRRRDHISHFILRLAHCRTEDLRRWFINREMELFRLRWFSLSNEGKKKFLQINGLDYKPISDAERLQLTGASRGMVSSNYEYYQVPFIEVIDLVRKRNVFLKGGYAFITSNDFISVIIYVYRAFLAHELVVTCRKLPQIEAMDERVFRDLNHLPKSYTGKDFTVVDDKAHVPIESLDSLSKTSYPMCMQHMHNTLRKEHHLRHGGRQLYGLFLKAIGVTLDDALRFWREEFTQKPEIDHDKFDKQYAYNIRHNYGKEGKRANYTPHSCMKIITESLGTQDQHGCPFKHWDANKLKSSLLQQNIQQIDVQEIMDLVKDGHYQLACTKHFEAKHNGVAPDGGVNHPNQYFEQSQAVLRGKQDNIKKETPRVKPVAKASTSVKKKKVDEDVWDDADFDNIEF</sequence>
<evidence type="ECO:0000256" key="3">
    <source>
        <dbReference type="ARBA" id="ARBA00022485"/>
    </source>
</evidence>
<dbReference type="EMBL" id="QKKF02037473">
    <property type="protein sequence ID" value="RZF32150.1"/>
    <property type="molecule type" value="Genomic_DNA"/>
</dbReference>
<keyword evidence="7 10" id="KW-0408">Iron</keyword>
<dbReference type="Pfam" id="PF04104">
    <property type="entry name" value="DNA_primase_lrg"/>
    <property type="match status" value="1"/>
</dbReference>
<feature type="binding site" evidence="11">
    <location>
        <position position="294"/>
    </location>
    <ligand>
        <name>[4Fe-4S] cluster</name>
        <dbReference type="ChEBI" id="CHEBI:49883"/>
    </ligand>
</feature>
<keyword evidence="9 10" id="KW-0238">DNA-binding</keyword>
<comment type="caution">
    <text evidence="14">The sequence shown here is derived from an EMBL/GenBank/DDBJ whole genome shotgun (WGS) entry which is preliminary data.</text>
</comment>
<gene>
    <name evidence="14" type="ORF">LSTR_LSTR004013</name>
</gene>
<dbReference type="InterPro" id="IPR016558">
    <property type="entry name" value="DNA_primase_lsu_euk"/>
</dbReference>
<dbReference type="GO" id="GO:0046872">
    <property type="term" value="F:metal ion binding"/>
    <property type="evidence" value="ECO:0007669"/>
    <property type="project" value="UniProtKB-UniRule"/>
</dbReference>
<keyword evidence="8 10" id="KW-0411">Iron-sulfur</keyword>
<feature type="binding site" evidence="11">
    <location>
        <position position="391"/>
    </location>
    <ligand>
        <name>[4Fe-4S] cluster</name>
        <dbReference type="ChEBI" id="CHEBI:49883"/>
    </ligand>
</feature>
<dbReference type="AlphaFoldDB" id="A0A482WFN1"/>
<feature type="compositionally biased region" description="Basic and acidic residues" evidence="12">
    <location>
        <begin position="466"/>
        <end position="475"/>
    </location>
</feature>
<keyword evidence="3 10" id="KW-0004">4Fe-4S</keyword>
<keyword evidence="4 10" id="KW-0639">Primosome</keyword>
<dbReference type="Pfam" id="PF26466">
    <property type="entry name" value="DNA_primase_lrg_N"/>
    <property type="match status" value="1"/>
</dbReference>
<evidence type="ECO:0000256" key="9">
    <source>
        <dbReference type="ARBA" id="ARBA00023125"/>
    </source>
</evidence>
<evidence type="ECO:0000256" key="1">
    <source>
        <dbReference type="ARBA" id="ARBA00010564"/>
    </source>
</evidence>
<dbReference type="FunCoup" id="A0A482WFN1">
    <property type="interactions" value="1283"/>
</dbReference>
<dbReference type="GO" id="GO:0005658">
    <property type="term" value="C:alpha DNA polymerase:primase complex"/>
    <property type="evidence" value="ECO:0007669"/>
    <property type="project" value="TreeGrafter"/>
</dbReference>
<feature type="binding site" evidence="11">
    <location>
        <position position="431"/>
    </location>
    <ligand>
        <name>[4Fe-4S] cluster</name>
        <dbReference type="ChEBI" id="CHEBI:49883"/>
    </ligand>
</feature>
<dbReference type="OrthoDB" id="421393at2759"/>
<evidence type="ECO:0000313" key="15">
    <source>
        <dbReference type="Proteomes" id="UP000291343"/>
    </source>
</evidence>
<evidence type="ECO:0000259" key="13">
    <source>
        <dbReference type="Pfam" id="PF04104"/>
    </source>
</evidence>
<name>A0A482WFN1_LAOST</name>
<evidence type="ECO:0000256" key="5">
    <source>
        <dbReference type="ARBA" id="ARBA00022705"/>
    </source>
</evidence>
<reference evidence="14 15" key="1">
    <citation type="journal article" date="2017" name="Gigascience">
        <title>Genome sequence of the small brown planthopper, Laodelphax striatellus.</title>
        <authorList>
            <person name="Zhu J."/>
            <person name="Jiang F."/>
            <person name="Wang X."/>
            <person name="Yang P."/>
            <person name="Bao Y."/>
            <person name="Zhao W."/>
            <person name="Wang W."/>
            <person name="Lu H."/>
            <person name="Wang Q."/>
            <person name="Cui N."/>
            <person name="Li J."/>
            <person name="Chen X."/>
            <person name="Luo L."/>
            <person name="Yu J."/>
            <person name="Kang L."/>
            <person name="Cui F."/>
        </authorList>
    </citation>
    <scope>NUCLEOTIDE SEQUENCE [LARGE SCALE GENOMIC DNA]</scope>
    <source>
        <strain evidence="14">Lst14</strain>
    </source>
</reference>
<dbReference type="GO" id="GO:0006270">
    <property type="term" value="P:DNA replication initiation"/>
    <property type="evidence" value="ECO:0007669"/>
    <property type="project" value="TreeGrafter"/>
</dbReference>
<evidence type="ECO:0000256" key="6">
    <source>
        <dbReference type="ARBA" id="ARBA00022723"/>
    </source>
</evidence>
<dbReference type="SMR" id="A0A482WFN1"/>
<dbReference type="GO" id="GO:0003677">
    <property type="term" value="F:DNA binding"/>
    <property type="evidence" value="ECO:0007669"/>
    <property type="project" value="UniProtKB-UniRule"/>
</dbReference>
<comment type="cofactor">
    <cofactor evidence="10">
        <name>[4Fe-4S] cluster</name>
        <dbReference type="ChEBI" id="CHEBI:49883"/>
    </cofactor>
    <text evidence="10">Binds 1 [4Fe-4S] cluster.</text>
</comment>
<dbReference type="CDD" id="cd07322">
    <property type="entry name" value="PriL_PriS_Eukaryotic"/>
    <property type="match status" value="1"/>
</dbReference>
<dbReference type="STRING" id="195883.A0A482WFN1"/>
<dbReference type="PIRSF" id="PIRSF009449">
    <property type="entry name" value="DNA_primase_large_subunit"/>
    <property type="match status" value="1"/>
</dbReference>
<dbReference type="Proteomes" id="UP000291343">
    <property type="component" value="Unassembled WGS sequence"/>
</dbReference>
<dbReference type="GO" id="GO:0051539">
    <property type="term" value="F:4 iron, 4 sulfur cluster binding"/>
    <property type="evidence" value="ECO:0007669"/>
    <property type="project" value="UniProtKB-UniRule"/>
</dbReference>
<evidence type="ECO:0000256" key="7">
    <source>
        <dbReference type="ARBA" id="ARBA00023004"/>
    </source>
</evidence>
<evidence type="ECO:0000256" key="11">
    <source>
        <dbReference type="PIRSR" id="PIRSR009449-1"/>
    </source>
</evidence>
<proteinExistence type="inferred from homology"/>
<comment type="function">
    <text evidence="10">DNA primase is the polymerase that synthesizes small RNA primers for the Okazaki fragments made during discontinuous DNA replication.</text>
</comment>
<dbReference type="Gene3D" id="1.20.930.80">
    <property type="match status" value="1"/>
</dbReference>
<dbReference type="PANTHER" id="PTHR10537:SF3">
    <property type="entry name" value="DNA PRIMASE LARGE SUBUNIT"/>
    <property type="match status" value="1"/>
</dbReference>
<dbReference type="InterPro" id="IPR007238">
    <property type="entry name" value="DNA_primase_lsu_euk/arc"/>
</dbReference>
<evidence type="ECO:0000256" key="12">
    <source>
        <dbReference type="SAM" id="MobiDB-lite"/>
    </source>
</evidence>
<accession>A0A482WFN1</accession>
<evidence type="ECO:0000256" key="2">
    <source>
        <dbReference type="ARBA" id="ARBA00019038"/>
    </source>
</evidence>
<feature type="region of interest" description="Disordered" evidence="12">
    <location>
        <begin position="466"/>
        <end position="488"/>
    </location>
</feature>
<dbReference type="PANTHER" id="PTHR10537">
    <property type="entry name" value="DNA PRIMASE LARGE SUBUNIT"/>
    <property type="match status" value="1"/>
</dbReference>
<feature type="domain" description="DNA primase large subunit C-terminal" evidence="13">
    <location>
        <begin position="285"/>
        <end position="455"/>
    </location>
</feature>
<keyword evidence="6 10" id="KW-0479">Metal-binding</keyword>
<evidence type="ECO:0000256" key="10">
    <source>
        <dbReference type="PIRNR" id="PIRNR009449"/>
    </source>
</evidence>
<evidence type="ECO:0000256" key="8">
    <source>
        <dbReference type="ARBA" id="ARBA00023014"/>
    </source>
</evidence>
<dbReference type="InParanoid" id="A0A482WFN1"/>
<comment type="similarity">
    <text evidence="1 10">Belongs to the eukaryotic-type primase large subunit family.</text>
</comment>
<feature type="binding site" evidence="11">
    <location>
        <position position="375"/>
    </location>
    <ligand>
        <name>[4Fe-4S] cluster</name>
        <dbReference type="ChEBI" id="CHEBI:49883"/>
    </ligand>
</feature>
<feature type="compositionally biased region" description="Low complexity" evidence="12">
    <location>
        <begin position="476"/>
        <end position="485"/>
    </location>
</feature>
<dbReference type="InterPro" id="IPR058560">
    <property type="entry name" value="DNA_primase_C"/>
</dbReference>
<protein>
    <recommendedName>
        <fullName evidence="2 10">DNA primase large subunit</fullName>
    </recommendedName>
</protein>
<organism evidence="14 15">
    <name type="scientific">Laodelphax striatellus</name>
    <name type="common">Small brown planthopper</name>
    <name type="synonym">Delphax striatella</name>
    <dbReference type="NCBI Taxonomy" id="195883"/>
    <lineage>
        <taxon>Eukaryota</taxon>
        <taxon>Metazoa</taxon>
        <taxon>Ecdysozoa</taxon>
        <taxon>Arthropoda</taxon>
        <taxon>Hexapoda</taxon>
        <taxon>Insecta</taxon>
        <taxon>Pterygota</taxon>
        <taxon>Neoptera</taxon>
        <taxon>Paraneoptera</taxon>
        <taxon>Hemiptera</taxon>
        <taxon>Auchenorrhyncha</taxon>
        <taxon>Fulgoroidea</taxon>
        <taxon>Delphacidae</taxon>
        <taxon>Criomorphinae</taxon>
        <taxon>Laodelphax</taxon>
    </lineage>
</organism>
<evidence type="ECO:0000313" key="14">
    <source>
        <dbReference type="EMBL" id="RZF32150.1"/>
    </source>
</evidence>
<evidence type="ECO:0000256" key="4">
    <source>
        <dbReference type="ARBA" id="ARBA00022515"/>
    </source>
</evidence>